<dbReference type="SUPFAM" id="SSF53335">
    <property type="entry name" value="S-adenosyl-L-methionine-dependent methyltransferases"/>
    <property type="match status" value="1"/>
</dbReference>
<dbReference type="GO" id="GO:0032259">
    <property type="term" value="P:methylation"/>
    <property type="evidence" value="ECO:0007669"/>
    <property type="project" value="UniProtKB-KW"/>
</dbReference>
<evidence type="ECO:0000259" key="4">
    <source>
        <dbReference type="Pfam" id="PF13847"/>
    </source>
</evidence>
<keyword evidence="6" id="KW-1185">Reference proteome</keyword>
<dbReference type="CDD" id="cd02440">
    <property type="entry name" value="AdoMet_MTases"/>
    <property type="match status" value="1"/>
</dbReference>
<evidence type="ECO:0000313" key="5">
    <source>
        <dbReference type="EMBL" id="MFC7332956.1"/>
    </source>
</evidence>
<proteinExistence type="predicted"/>
<sequence length="284" mass="30375">MPIQSRRAALPALRPTLGRPLSAALLAAAVAASMVVLPLRPAVGQYDVPYVPTPQPVVDAMLEMAQVGSGDYLIDLGSGDGRIVVTAAQKFGTPGMGVDLNPERIAEGNANAERAGVTDKVKFVRQDLFKTDISDATVLTMYLLPQVNLRLRPVVLDTLAPGTRIVSHAFDMGDWTPDETRTVEGKRLFRWVVPAKVSGTWDLRSEGGGARLTLDQTYQQFDGAVRADSGMARLTGGRLEGKDIRFTLAMEDGQARTYTGTVEGDRMSGTVEGGGTWTAERTGG</sequence>
<dbReference type="EC" id="2.1.1.-" evidence="5"/>
<evidence type="ECO:0000256" key="3">
    <source>
        <dbReference type="ARBA" id="ARBA00022691"/>
    </source>
</evidence>
<name>A0ABW2KSG9_9PROT</name>
<reference evidence="6" key="1">
    <citation type="journal article" date="2019" name="Int. J. Syst. Evol. Microbiol.">
        <title>The Global Catalogue of Microorganisms (GCM) 10K type strain sequencing project: providing services to taxonomists for standard genome sequencing and annotation.</title>
        <authorList>
            <consortium name="The Broad Institute Genomics Platform"/>
            <consortium name="The Broad Institute Genome Sequencing Center for Infectious Disease"/>
            <person name="Wu L."/>
            <person name="Ma J."/>
        </authorList>
    </citation>
    <scope>NUCLEOTIDE SEQUENCE [LARGE SCALE GENOMIC DNA]</scope>
    <source>
        <strain evidence="6">CGMCC 1.16275</strain>
    </source>
</reference>
<dbReference type="Proteomes" id="UP001596456">
    <property type="component" value="Unassembled WGS sequence"/>
</dbReference>
<keyword evidence="3" id="KW-0949">S-adenosyl-L-methionine</keyword>
<dbReference type="GO" id="GO:0008168">
    <property type="term" value="F:methyltransferase activity"/>
    <property type="evidence" value="ECO:0007669"/>
    <property type="project" value="UniProtKB-KW"/>
</dbReference>
<dbReference type="InterPro" id="IPR026170">
    <property type="entry name" value="FAM173A/B"/>
</dbReference>
<dbReference type="PANTHER" id="PTHR13610">
    <property type="entry name" value="METHYLTRANSFERASE DOMAIN-CONTAINING PROTEIN"/>
    <property type="match status" value="1"/>
</dbReference>
<evidence type="ECO:0000313" key="6">
    <source>
        <dbReference type="Proteomes" id="UP001596456"/>
    </source>
</evidence>
<dbReference type="RefSeq" id="WP_377357734.1">
    <property type="nucleotide sequence ID" value="NZ_JBHTCM010000008.1"/>
</dbReference>
<dbReference type="Gene3D" id="3.40.50.150">
    <property type="entry name" value="Vaccinia Virus protein VP39"/>
    <property type="match status" value="1"/>
</dbReference>
<keyword evidence="2 5" id="KW-0808">Transferase</keyword>
<gene>
    <name evidence="5" type="ORF">ACFQPS_07250</name>
</gene>
<dbReference type="PANTHER" id="PTHR13610:SF11">
    <property type="entry name" value="METHYLTRANSFERASE DOMAIN-CONTAINING PROTEIN"/>
    <property type="match status" value="1"/>
</dbReference>
<feature type="domain" description="Methyltransferase" evidence="4">
    <location>
        <begin position="70"/>
        <end position="132"/>
    </location>
</feature>
<evidence type="ECO:0000256" key="1">
    <source>
        <dbReference type="ARBA" id="ARBA00022603"/>
    </source>
</evidence>
<accession>A0ABW2KSG9</accession>
<dbReference type="EMBL" id="JBHTCM010000008">
    <property type="protein sequence ID" value="MFC7332956.1"/>
    <property type="molecule type" value="Genomic_DNA"/>
</dbReference>
<keyword evidence="1 5" id="KW-0489">Methyltransferase</keyword>
<organism evidence="5 6">
    <name type="scientific">Rhodocista pekingensis</name>
    <dbReference type="NCBI Taxonomy" id="201185"/>
    <lineage>
        <taxon>Bacteria</taxon>
        <taxon>Pseudomonadati</taxon>
        <taxon>Pseudomonadota</taxon>
        <taxon>Alphaproteobacteria</taxon>
        <taxon>Rhodospirillales</taxon>
        <taxon>Azospirillaceae</taxon>
        <taxon>Rhodocista</taxon>
    </lineage>
</organism>
<comment type="caution">
    <text evidence="5">The sequence shown here is derived from an EMBL/GenBank/DDBJ whole genome shotgun (WGS) entry which is preliminary data.</text>
</comment>
<dbReference type="InterPro" id="IPR029063">
    <property type="entry name" value="SAM-dependent_MTases_sf"/>
</dbReference>
<evidence type="ECO:0000256" key="2">
    <source>
        <dbReference type="ARBA" id="ARBA00022679"/>
    </source>
</evidence>
<dbReference type="InterPro" id="IPR025714">
    <property type="entry name" value="Methyltranfer_dom"/>
</dbReference>
<dbReference type="Pfam" id="PF13847">
    <property type="entry name" value="Methyltransf_31"/>
    <property type="match status" value="1"/>
</dbReference>
<protein>
    <submittedName>
        <fullName evidence="5">SAM-dependent methyltransferase</fullName>
        <ecNumber evidence="5">2.1.1.-</ecNumber>
    </submittedName>
</protein>